<organism evidence="2 3">
    <name type="scientific">Polymorphospora rubra</name>
    <dbReference type="NCBI Taxonomy" id="338584"/>
    <lineage>
        <taxon>Bacteria</taxon>
        <taxon>Bacillati</taxon>
        <taxon>Actinomycetota</taxon>
        <taxon>Actinomycetes</taxon>
        <taxon>Micromonosporales</taxon>
        <taxon>Micromonosporaceae</taxon>
        <taxon>Polymorphospora</taxon>
    </lineage>
</organism>
<proteinExistence type="predicted"/>
<dbReference type="RefSeq" id="WP_212820963.1">
    <property type="nucleotide sequence ID" value="NZ_AP023359.1"/>
</dbReference>
<evidence type="ECO:0000256" key="1">
    <source>
        <dbReference type="SAM" id="MobiDB-lite"/>
    </source>
</evidence>
<name>A0A810MTI9_9ACTN</name>
<evidence type="ECO:0000313" key="2">
    <source>
        <dbReference type="EMBL" id="BCJ63349.1"/>
    </source>
</evidence>
<keyword evidence="3" id="KW-1185">Reference proteome</keyword>
<accession>A0A810MTI9</accession>
<dbReference type="EMBL" id="AP023359">
    <property type="protein sequence ID" value="BCJ63349.1"/>
    <property type="molecule type" value="Genomic_DNA"/>
</dbReference>
<dbReference type="KEGG" id="pry:Prubr_03700"/>
<dbReference type="AlphaFoldDB" id="A0A810MTI9"/>
<sequence>MRAGDLLRRLDSILLPPLARGMARLGQGPVRSRVLTGAALLSATAVLVTAVWAADRRQAGDPTVGEVVRVGVVEGDSIPSYVSASRHELARMLAEPPVDTPSGETYALVTFSAYLAPDRLTPVLDGVSVSEVFTRVPLPETQTQIVRIPAFRIPTDVVAGMGLVAGRKDREAADYQQRADAVAGDGEPERELRAVYDSGVRVASAEATAYRSKCSCVYAAVVRATPAGLDRIAARTEVRAVDPAPEVRRLDRAVFLPPLPEQDDIVRPPVDQGLADPADGATPSASGVPGAVQTPSAGGARPSDETSPAGVPSVTPGATESGRGDPEAPASTGLTPSDGQ</sequence>
<feature type="region of interest" description="Disordered" evidence="1">
    <location>
        <begin position="260"/>
        <end position="340"/>
    </location>
</feature>
<dbReference type="Proteomes" id="UP000680866">
    <property type="component" value="Chromosome"/>
</dbReference>
<gene>
    <name evidence="2" type="ORF">Prubr_03700</name>
</gene>
<evidence type="ECO:0000313" key="3">
    <source>
        <dbReference type="Proteomes" id="UP000680866"/>
    </source>
</evidence>
<reference evidence="2" key="1">
    <citation type="submission" date="2020-08" db="EMBL/GenBank/DDBJ databases">
        <title>Whole genome shotgun sequence of Polymorphospora rubra NBRC 101157.</title>
        <authorList>
            <person name="Komaki H."/>
            <person name="Tamura T."/>
        </authorList>
    </citation>
    <scope>NUCLEOTIDE SEQUENCE</scope>
    <source>
        <strain evidence="2">NBRC 101157</strain>
    </source>
</reference>
<protein>
    <submittedName>
        <fullName evidence="2">Uncharacterized protein</fullName>
    </submittedName>
</protein>